<sequence length="382" mass="44218">MAEVIEINSLEELQSYQLAWNALHLQTPQASFFQTYDWFVTFWKHYGKNQQMRVLIVRASDSTIGIVPLCIVKKQHRLTKVRVLTYPLSDWGMWYGPLGPNRSATLFMAMQHLRNTSRNWDAIELCWTPDHSGTGDVTRRAMSAVGWQPQADPYQESSVIRFAGSNWDEYRQGLSKKWRHEIGRQTRKLQQEGEVEFIRHRPQPASQGDGDPRWDLFDQCVDVSRESWQASVTQGNTLCHGSVLGFLTECHAHAARLGMLDLAILQFNGKPVAYQYNYYSQGEISGLRMGYLTSERDLGVGKVLLSKFLEDSFERGDQSLDLGMGDYDFKRRFRTDVETSYRYSYYPWNAFRAQGVRLTHWLKSRLTRECQENETKAKPAIA</sequence>
<dbReference type="Proteomes" id="UP000323917">
    <property type="component" value="Chromosome"/>
</dbReference>
<proteinExistence type="predicted"/>
<feature type="domain" description="BioF2-like acetyltransferase" evidence="1">
    <location>
        <begin position="177"/>
        <end position="331"/>
    </location>
</feature>
<dbReference type="EMBL" id="CP042913">
    <property type="protein sequence ID" value="QEG33948.1"/>
    <property type="molecule type" value="Genomic_DNA"/>
</dbReference>
<dbReference type="AlphaFoldDB" id="A0A5B9Q4J9"/>
<evidence type="ECO:0000313" key="2">
    <source>
        <dbReference type="EMBL" id="QEG33948.1"/>
    </source>
</evidence>
<organism evidence="2 3">
    <name type="scientific">Bythopirellula goksoeyrii</name>
    <dbReference type="NCBI Taxonomy" id="1400387"/>
    <lineage>
        <taxon>Bacteria</taxon>
        <taxon>Pseudomonadati</taxon>
        <taxon>Planctomycetota</taxon>
        <taxon>Planctomycetia</taxon>
        <taxon>Pirellulales</taxon>
        <taxon>Lacipirellulaceae</taxon>
        <taxon>Bythopirellula</taxon>
    </lineage>
</organism>
<protein>
    <recommendedName>
        <fullName evidence="1">BioF2-like acetyltransferase domain-containing protein</fullName>
    </recommendedName>
</protein>
<reference evidence="2 3" key="1">
    <citation type="submission" date="2019-08" db="EMBL/GenBank/DDBJ databases">
        <title>Deep-cultivation of Planctomycetes and their phenomic and genomic characterization uncovers novel biology.</title>
        <authorList>
            <person name="Wiegand S."/>
            <person name="Jogler M."/>
            <person name="Boedeker C."/>
            <person name="Pinto D."/>
            <person name="Vollmers J."/>
            <person name="Rivas-Marin E."/>
            <person name="Kohn T."/>
            <person name="Peeters S.H."/>
            <person name="Heuer A."/>
            <person name="Rast P."/>
            <person name="Oberbeckmann S."/>
            <person name="Bunk B."/>
            <person name="Jeske O."/>
            <person name="Meyerdierks A."/>
            <person name="Storesund J.E."/>
            <person name="Kallscheuer N."/>
            <person name="Luecker S."/>
            <person name="Lage O.M."/>
            <person name="Pohl T."/>
            <person name="Merkel B.J."/>
            <person name="Hornburger P."/>
            <person name="Mueller R.-W."/>
            <person name="Bruemmer F."/>
            <person name="Labrenz M."/>
            <person name="Spormann A.M."/>
            <person name="Op den Camp H."/>
            <person name="Overmann J."/>
            <person name="Amann R."/>
            <person name="Jetten M.S.M."/>
            <person name="Mascher T."/>
            <person name="Medema M.H."/>
            <person name="Devos D.P."/>
            <person name="Kaster A.-K."/>
            <person name="Ovreas L."/>
            <person name="Rohde M."/>
            <person name="Galperin M.Y."/>
            <person name="Jogler C."/>
        </authorList>
    </citation>
    <scope>NUCLEOTIDE SEQUENCE [LARGE SCALE GENOMIC DNA]</scope>
    <source>
        <strain evidence="2 3">Pr1d</strain>
    </source>
</reference>
<dbReference type="RefSeq" id="WP_148072654.1">
    <property type="nucleotide sequence ID" value="NZ_CP042913.1"/>
</dbReference>
<dbReference type="InterPro" id="IPR038740">
    <property type="entry name" value="BioF2-like_GNAT_dom"/>
</dbReference>
<dbReference type="SUPFAM" id="SSF55729">
    <property type="entry name" value="Acyl-CoA N-acyltransferases (Nat)"/>
    <property type="match status" value="1"/>
</dbReference>
<evidence type="ECO:0000259" key="1">
    <source>
        <dbReference type="Pfam" id="PF13480"/>
    </source>
</evidence>
<dbReference type="Gene3D" id="3.40.630.30">
    <property type="match status" value="1"/>
</dbReference>
<keyword evidence="3" id="KW-1185">Reference proteome</keyword>
<accession>A0A5B9Q4J9</accession>
<evidence type="ECO:0000313" key="3">
    <source>
        <dbReference type="Proteomes" id="UP000323917"/>
    </source>
</evidence>
<dbReference type="KEGG" id="bgok:Pr1d_12190"/>
<gene>
    <name evidence="2" type="ORF">Pr1d_12190</name>
</gene>
<name>A0A5B9Q4J9_9BACT</name>
<dbReference type="InterPro" id="IPR016181">
    <property type="entry name" value="Acyl_CoA_acyltransferase"/>
</dbReference>
<dbReference type="OrthoDB" id="286168at2"/>
<dbReference type="Pfam" id="PF13480">
    <property type="entry name" value="Acetyltransf_6"/>
    <property type="match status" value="1"/>
</dbReference>